<sequence length="129" mass="14641">MNFLKVDQVQKIIELAELAYCSKDFTSEEIADSKTQAKELVEFLIERRTPNTPLNTLYEYVNQLSAEEKAELIALMLLGRGHSGEQPSDFPDLVKEAQGMEAHYLLEKSLLAKYLRNGLQKLNLPGINQ</sequence>
<dbReference type="EMBL" id="CP124544">
    <property type="protein sequence ID" value="WGV29123.1"/>
    <property type="molecule type" value="Genomic_DNA"/>
</dbReference>
<accession>A0AAJ6NZ29</accession>
<dbReference type="Proteomes" id="UP001223520">
    <property type="component" value="Plasmid unnamed1"/>
</dbReference>
<protein>
    <submittedName>
        <fullName evidence="1">DUF3775 domain-containing protein</fullName>
    </submittedName>
</protein>
<keyword evidence="1" id="KW-0614">Plasmid</keyword>
<dbReference type="RefSeq" id="WP_281486319.1">
    <property type="nucleotide sequence ID" value="NZ_CP124544.1"/>
</dbReference>
<evidence type="ECO:0000313" key="2">
    <source>
        <dbReference type="Proteomes" id="UP001223520"/>
    </source>
</evidence>
<gene>
    <name evidence="1" type="ORF">QI031_30435</name>
</gene>
<evidence type="ECO:0000313" key="1">
    <source>
        <dbReference type="EMBL" id="WGV29123.1"/>
    </source>
</evidence>
<dbReference type="KEGG" id="hbq:QI031_30435"/>
<name>A0AAJ6NZ29_9CYAN</name>
<dbReference type="Pfam" id="PF12616">
    <property type="entry name" value="DUF3775"/>
    <property type="match status" value="1"/>
</dbReference>
<dbReference type="AlphaFoldDB" id="A0AAJ6NZ29"/>
<reference evidence="1 2" key="1">
    <citation type="journal article" date="2023" name="Limnol Oceanogr Lett">
        <title>Environmental adaptations by the intertidal Antarctic cyanobacterium Halotia branconii CENA392 as revealed using long-read genome sequencing.</title>
        <authorList>
            <person name="Dextro R.B."/>
            <person name="Delbaje E."/>
            <person name="Freitas P.N.N."/>
            <person name="Geraldes V."/>
            <person name="Pinto E."/>
            <person name="Long P.F."/>
            <person name="Fiore M.F."/>
        </authorList>
    </citation>
    <scope>NUCLEOTIDE SEQUENCE [LARGE SCALE GENOMIC DNA]</scope>
    <source>
        <strain evidence="1 2">CENA392</strain>
        <plasmid evidence="1 2">unnamed1</plasmid>
    </source>
</reference>
<organism evidence="1 2">
    <name type="scientific">Halotia branconii CENA392</name>
    <dbReference type="NCBI Taxonomy" id="1539056"/>
    <lineage>
        <taxon>Bacteria</taxon>
        <taxon>Bacillati</taxon>
        <taxon>Cyanobacteriota</taxon>
        <taxon>Cyanophyceae</taxon>
        <taxon>Nostocales</taxon>
        <taxon>Nodulariaceae</taxon>
        <taxon>Halotia</taxon>
    </lineage>
</organism>
<keyword evidence="2" id="KW-1185">Reference proteome</keyword>
<dbReference type="InterPro" id="IPR022254">
    <property type="entry name" value="DUF3775"/>
</dbReference>
<proteinExistence type="predicted"/>
<geneLocation type="plasmid" evidence="1 2">
    <name>unnamed1</name>
</geneLocation>